<evidence type="ECO:0000313" key="1">
    <source>
        <dbReference type="EMBL" id="KAI4368366.1"/>
    </source>
</evidence>
<evidence type="ECO:0000313" key="2">
    <source>
        <dbReference type="Proteomes" id="UP001057402"/>
    </source>
</evidence>
<comment type="caution">
    <text evidence="1">The sequence shown here is derived from an EMBL/GenBank/DDBJ whole genome shotgun (WGS) entry which is preliminary data.</text>
</comment>
<keyword evidence="2" id="KW-1185">Reference proteome</keyword>
<sequence length="136" mass="15754">MEVIRKVRVFTINARLKFVKREEARRRMLMRKFALQSRVPMFVGEEEILYGVPTEYVSSIMMKALLNTFEDQIQASRGPVKLPCSKEMFDSIMDLVKVEKAQGMAKKDGFCTTEFQDFSSISSMSRVDSMFSSLKR</sequence>
<proteinExistence type="predicted"/>
<protein>
    <submittedName>
        <fullName evidence="1">Uncharacterized protein</fullName>
    </submittedName>
</protein>
<organism evidence="1 2">
    <name type="scientific">Melastoma candidum</name>
    <dbReference type="NCBI Taxonomy" id="119954"/>
    <lineage>
        <taxon>Eukaryota</taxon>
        <taxon>Viridiplantae</taxon>
        <taxon>Streptophyta</taxon>
        <taxon>Embryophyta</taxon>
        <taxon>Tracheophyta</taxon>
        <taxon>Spermatophyta</taxon>
        <taxon>Magnoliopsida</taxon>
        <taxon>eudicotyledons</taxon>
        <taxon>Gunneridae</taxon>
        <taxon>Pentapetalae</taxon>
        <taxon>rosids</taxon>
        <taxon>malvids</taxon>
        <taxon>Myrtales</taxon>
        <taxon>Melastomataceae</taxon>
        <taxon>Melastomatoideae</taxon>
        <taxon>Melastomateae</taxon>
        <taxon>Melastoma</taxon>
    </lineage>
</organism>
<reference evidence="2" key="1">
    <citation type="journal article" date="2023" name="Front. Plant Sci.">
        <title>Chromosomal-level genome assembly of Melastoma candidum provides insights into trichome evolution.</title>
        <authorList>
            <person name="Zhong Y."/>
            <person name="Wu W."/>
            <person name="Sun C."/>
            <person name="Zou P."/>
            <person name="Liu Y."/>
            <person name="Dai S."/>
            <person name="Zhou R."/>
        </authorList>
    </citation>
    <scope>NUCLEOTIDE SEQUENCE [LARGE SCALE GENOMIC DNA]</scope>
</reference>
<accession>A0ACB9QQV5</accession>
<dbReference type="Proteomes" id="UP001057402">
    <property type="component" value="Chromosome 5"/>
</dbReference>
<dbReference type="EMBL" id="CM042884">
    <property type="protein sequence ID" value="KAI4368366.1"/>
    <property type="molecule type" value="Genomic_DNA"/>
</dbReference>
<gene>
    <name evidence="1" type="ORF">MLD38_016931</name>
</gene>
<name>A0ACB9QQV5_9MYRT</name>